<evidence type="ECO:0000256" key="5">
    <source>
        <dbReference type="HAMAP-Rule" id="MF_00902"/>
    </source>
</evidence>
<dbReference type="HAMAP" id="MF_00902">
    <property type="entry name" value="TatC"/>
    <property type="match status" value="1"/>
</dbReference>
<dbReference type="PRINTS" id="PR01840">
    <property type="entry name" value="TATCFAMILY"/>
</dbReference>
<keyword evidence="5" id="KW-0653">Protein transport</keyword>
<dbReference type="GO" id="GO:0065002">
    <property type="term" value="P:intracellular protein transmembrane transport"/>
    <property type="evidence" value="ECO:0007669"/>
    <property type="project" value="TreeGrafter"/>
</dbReference>
<feature type="transmembrane region" description="Helical" evidence="5">
    <location>
        <begin position="202"/>
        <end position="219"/>
    </location>
</feature>
<dbReference type="STRING" id="1123231.SAMN02745189_01569"/>
<dbReference type="GO" id="GO:0033281">
    <property type="term" value="C:TAT protein transport complex"/>
    <property type="evidence" value="ECO:0007669"/>
    <property type="project" value="UniProtKB-UniRule"/>
</dbReference>
<comment type="subunit">
    <text evidence="5">Forms a complex with TatA.</text>
</comment>
<feature type="transmembrane region" description="Helical" evidence="5">
    <location>
        <begin position="37"/>
        <end position="60"/>
    </location>
</feature>
<dbReference type="GO" id="GO:0009977">
    <property type="term" value="F:proton motive force dependent protein transmembrane transporter activity"/>
    <property type="evidence" value="ECO:0007669"/>
    <property type="project" value="TreeGrafter"/>
</dbReference>
<accession>A0A1M7G4A3</accession>
<dbReference type="RefSeq" id="WP_072710020.1">
    <property type="nucleotide sequence ID" value="NZ_FRCF01000005.1"/>
</dbReference>
<evidence type="ECO:0000256" key="1">
    <source>
        <dbReference type="ARBA" id="ARBA00004141"/>
    </source>
</evidence>
<protein>
    <recommendedName>
        <fullName evidence="5">Sec-independent protein translocase protein TatC</fullName>
    </recommendedName>
</protein>
<keyword evidence="5" id="KW-0811">Translocation</keyword>
<comment type="similarity">
    <text evidence="5">Belongs to the TatC family.</text>
</comment>
<dbReference type="GO" id="GO:0043953">
    <property type="term" value="P:protein transport by the Tat complex"/>
    <property type="evidence" value="ECO:0007669"/>
    <property type="project" value="UniProtKB-UniRule"/>
</dbReference>
<feature type="transmembrane region" description="Helical" evidence="5">
    <location>
        <begin position="80"/>
        <end position="102"/>
    </location>
</feature>
<evidence type="ECO:0000256" key="3">
    <source>
        <dbReference type="ARBA" id="ARBA00022989"/>
    </source>
</evidence>
<evidence type="ECO:0000313" key="6">
    <source>
        <dbReference type="EMBL" id="SHM10975.1"/>
    </source>
</evidence>
<sequence>MVQGNDIQNKGPRQPDEEAIVDAVDTFSGHLEALRAVLLKSAITIAVIFIIIFMTVSWWFGFIGKGADIVVMGPFEVIRFYFRTSGAISIGLSVPFMLFYLWQFVEPRLIPKDVKIMHSMLPMMILLFLLGLLFGYFVVHPVSYFALISMGEQNFDVLITADEYMSFLLVTTIPLGLVFQLPLVVLFLNYLELLDSALMKSVRKFAYFGLIVVTALIAPPDIFSHLLTLTPMILLYEFSIILVKRKEKRDRLKADG</sequence>
<dbReference type="PANTHER" id="PTHR30371:SF4">
    <property type="entry name" value="SEC-INDEPENDENT PROTEIN TRANSLOCASE PROTEIN TATCD"/>
    <property type="match status" value="1"/>
</dbReference>
<feature type="transmembrane region" description="Helical" evidence="5">
    <location>
        <begin position="123"/>
        <end position="147"/>
    </location>
</feature>
<keyword evidence="3 5" id="KW-1133">Transmembrane helix</keyword>
<dbReference type="EMBL" id="FRCF01000005">
    <property type="protein sequence ID" value="SHM10975.1"/>
    <property type="molecule type" value="Genomic_DNA"/>
</dbReference>
<reference evidence="6 7" key="1">
    <citation type="submission" date="2016-11" db="EMBL/GenBank/DDBJ databases">
        <authorList>
            <person name="Jaros S."/>
            <person name="Januszkiewicz K."/>
            <person name="Wedrychowicz H."/>
        </authorList>
    </citation>
    <scope>NUCLEOTIDE SEQUENCE [LARGE SCALE GENOMIC DNA]</scope>
    <source>
        <strain evidence="6 7">DSM 16010</strain>
    </source>
</reference>
<dbReference type="InterPro" id="IPR002033">
    <property type="entry name" value="TatC"/>
</dbReference>
<dbReference type="AlphaFoldDB" id="A0A1M7G4A3"/>
<comment type="subcellular location">
    <subcellularLocation>
        <location evidence="5">Cell membrane</location>
        <topology evidence="5">Multi-pass membrane protein</topology>
    </subcellularLocation>
    <subcellularLocation>
        <location evidence="1">Membrane</location>
        <topology evidence="1">Multi-pass membrane protein</topology>
    </subcellularLocation>
</comment>
<keyword evidence="5" id="KW-0813">Transport</keyword>
<gene>
    <name evidence="5" type="primary">tatC</name>
    <name evidence="6" type="ORF">SAMN02745189_01569</name>
</gene>
<feature type="transmembrane region" description="Helical" evidence="5">
    <location>
        <begin position="225"/>
        <end position="243"/>
    </location>
</feature>
<organism evidence="6 7">
    <name type="scientific">Lacicoccus alkaliphilus DSM 16010</name>
    <dbReference type="NCBI Taxonomy" id="1123231"/>
    <lineage>
        <taxon>Bacteria</taxon>
        <taxon>Bacillati</taxon>
        <taxon>Bacillota</taxon>
        <taxon>Bacilli</taxon>
        <taxon>Bacillales</taxon>
        <taxon>Salinicoccaceae</taxon>
        <taxon>Lacicoccus</taxon>
    </lineage>
</organism>
<dbReference type="Pfam" id="PF00902">
    <property type="entry name" value="TatC"/>
    <property type="match status" value="1"/>
</dbReference>
<name>A0A1M7G4A3_9BACL</name>
<keyword evidence="2 5" id="KW-0812">Transmembrane</keyword>
<keyword evidence="4 5" id="KW-0472">Membrane</keyword>
<comment type="function">
    <text evidence="5">Part of the twin-arginine translocation (Tat) system that transports large folded proteins containing a characteristic twin-arginine motif in their signal peptide across membranes.</text>
</comment>
<keyword evidence="5" id="KW-1003">Cell membrane</keyword>
<evidence type="ECO:0000256" key="4">
    <source>
        <dbReference type="ARBA" id="ARBA00023136"/>
    </source>
</evidence>
<evidence type="ECO:0000256" key="2">
    <source>
        <dbReference type="ARBA" id="ARBA00022692"/>
    </source>
</evidence>
<dbReference type="Proteomes" id="UP000184206">
    <property type="component" value="Unassembled WGS sequence"/>
</dbReference>
<evidence type="ECO:0000313" key="7">
    <source>
        <dbReference type="Proteomes" id="UP000184206"/>
    </source>
</evidence>
<dbReference type="PANTHER" id="PTHR30371">
    <property type="entry name" value="SEC-INDEPENDENT PROTEIN TRANSLOCASE PROTEIN TATC"/>
    <property type="match status" value="1"/>
</dbReference>
<proteinExistence type="inferred from homology"/>
<keyword evidence="7" id="KW-1185">Reference proteome</keyword>
<feature type="transmembrane region" description="Helical" evidence="5">
    <location>
        <begin position="167"/>
        <end position="190"/>
    </location>
</feature>